<evidence type="ECO:0000313" key="2">
    <source>
        <dbReference type="Proteomes" id="UP000095094"/>
    </source>
</evidence>
<dbReference type="EMBL" id="MIJY01000012">
    <property type="protein sequence ID" value="OEG16806.1"/>
    <property type="molecule type" value="Genomic_DNA"/>
</dbReference>
<dbReference type="AlphaFoldDB" id="A0A1E5GVX1"/>
<accession>A0A1E5GVX1</accession>
<dbReference type="Proteomes" id="UP000095094">
    <property type="component" value="Unassembled WGS sequence"/>
</dbReference>
<reference evidence="2" key="1">
    <citation type="submission" date="2016-09" db="EMBL/GenBank/DDBJ databases">
        <authorList>
            <person name="Gulvik C.A."/>
        </authorList>
    </citation>
    <scope>NUCLEOTIDE SEQUENCE [LARGE SCALE GENOMIC DNA]</scope>
    <source>
        <strain evidence="2">LMG 8895</strain>
    </source>
</reference>
<gene>
    <name evidence="1" type="ORF">BCR25_04205</name>
</gene>
<sequence length="116" mass="13752">MKLLLSKSDRMYLEKLDEKTRKKLCSMISGDVVLIEKMLIAENLNHEEWSCYEMPIYGEVYCCENRDQTEYFAVEKGYDGVYLMPTYITNEVDENGYNNFPCKTLKESIEKNKLYK</sequence>
<name>A0A1E5GVX1_9ENTE</name>
<dbReference type="RefSeq" id="WP_069663203.1">
    <property type="nucleotide sequence ID" value="NZ_JBHUJJ010000001.1"/>
</dbReference>
<dbReference type="OrthoDB" id="2186778at2"/>
<proteinExistence type="predicted"/>
<protein>
    <submittedName>
        <fullName evidence="1">Uncharacterized protein</fullName>
    </submittedName>
</protein>
<evidence type="ECO:0000313" key="1">
    <source>
        <dbReference type="EMBL" id="OEG16806.1"/>
    </source>
</evidence>
<keyword evidence="2" id="KW-1185">Reference proteome</keyword>
<organism evidence="1 2">
    <name type="scientific">Enterococcus termitis</name>
    <dbReference type="NCBI Taxonomy" id="332950"/>
    <lineage>
        <taxon>Bacteria</taxon>
        <taxon>Bacillati</taxon>
        <taxon>Bacillota</taxon>
        <taxon>Bacilli</taxon>
        <taxon>Lactobacillales</taxon>
        <taxon>Enterococcaceae</taxon>
        <taxon>Enterococcus</taxon>
    </lineage>
</organism>
<comment type="caution">
    <text evidence="1">The sequence shown here is derived from an EMBL/GenBank/DDBJ whole genome shotgun (WGS) entry which is preliminary data.</text>
</comment>